<evidence type="ECO:0000313" key="9">
    <source>
        <dbReference type="EMBL" id="ENO86985.1"/>
    </source>
</evidence>
<evidence type="ECO:0000256" key="3">
    <source>
        <dbReference type="ARBA" id="ARBA00022692"/>
    </source>
</evidence>
<evidence type="ECO:0000256" key="1">
    <source>
        <dbReference type="ARBA" id="ARBA00004651"/>
    </source>
</evidence>
<evidence type="ECO:0000256" key="2">
    <source>
        <dbReference type="ARBA" id="ARBA00022475"/>
    </source>
</evidence>
<dbReference type="Pfam" id="PF01618">
    <property type="entry name" value="MotA_ExbB"/>
    <property type="match status" value="1"/>
</dbReference>
<keyword evidence="6" id="KW-0813">Transport</keyword>
<keyword evidence="2" id="KW-1003">Cell membrane</keyword>
<dbReference type="EMBL" id="AMXE01000045">
    <property type="protein sequence ID" value="ENO86985.1"/>
    <property type="molecule type" value="Genomic_DNA"/>
</dbReference>
<sequence>MSQIVESAMYGLSQLFLLPVLLLVAALFFYAFYALGCFAVQARQRHRGDPRAFELRAALHARPGLHITALEAIAVKKLEVLRIASRVGPMLGLVATMIPMGPALMALADGQLQEVSRNLMVAFSAVILALIASAITYWIVSVRRRWLATELAEIENEDMADEPEAHDDPVAPLAAEGVL</sequence>
<dbReference type="RefSeq" id="WP_004339286.1">
    <property type="nucleotide sequence ID" value="NZ_AMXE01000045.1"/>
</dbReference>
<comment type="subcellular location">
    <subcellularLocation>
        <location evidence="1">Cell membrane</location>
        <topology evidence="1">Multi-pass membrane protein</topology>
    </subcellularLocation>
    <subcellularLocation>
        <location evidence="6">Membrane</location>
        <topology evidence="6">Multi-pass membrane protein</topology>
    </subcellularLocation>
</comment>
<dbReference type="Proteomes" id="UP000013232">
    <property type="component" value="Unassembled WGS sequence"/>
</dbReference>
<name>N6Y5W8_THAL4</name>
<dbReference type="GO" id="GO:0005886">
    <property type="term" value="C:plasma membrane"/>
    <property type="evidence" value="ECO:0007669"/>
    <property type="project" value="UniProtKB-SubCell"/>
</dbReference>
<comment type="caution">
    <text evidence="9">The sequence shown here is derived from an EMBL/GenBank/DDBJ whole genome shotgun (WGS) entry which is preliminary data.</text>
</comment>
<evidence type="ECO:0000256" key="5">
    <source>
        <dbReference type="ARBA" id="ARBA00023136"/>
    </source>
</evidence>
<evidence type="ECO:0000256" key="6">
    <source>
        <dbReference type="RuleBase" id="RU004057"/>
    </source>
</evidence>
<feature type="transmembrane region" description="Helical" evidence="7">
    <location>
        <begin position="16"/>
        <end position="40"/>
    </location>
</feature>
<dbReference type="OrthoDB" id="3178152at2"/>
<feature type="transmembrane region" description="Helical" evidence="7">
    <location>
        <begin position="87"/>
        <end position="107"/>
    </location>
</feature>
<dbReference type="AlphaFoldDB" id="N6Y5W8"/>
<dbReference type="InterPro" id="IPR002898">
    <property type="entry name" value="MotA_ExbB_proton_chnl"/>
</dbReference>
<organism evidence="9 10">
    <name type="scientific">Thauera linaloolentis (strain DSM 12138 / JCM 21573 / CCUG 41526 / CIP 105981 / IAM 15112 / NBRC 102519 / 47Lol)</name>
    <dbReference type="NCBI Taxonomy" id="1123367"/>
    <lineage>
        <taxon>Bacteria</taxon>
        <taxon>Pseudomonadati</taxon>
        <taxon>Pseudomonadota</taxon>
        <taxon>Betaproteobacteria</taxon>
        <taxon>Rhodocyclales</taxon>
        <taxon>Zoogloeaceae</taxon>
        <taxon>Thauera</taxon>
    </lineage>
</organism>
<keyword evidence="10" id="KW-1185">Reference proteome</keyword>
<dbReference type="GO" id="GO:0015031">
    <property type="term" value="P:protein transport"/>
    <property type="evidence" value="ECO:0007669"/>
    <property type="project" value="UniProtKB-KW"/>
</dbReference>
<feature type="domain" description="MotA/TolQ/ExbB proton channel" evidence="8">
    <location>
        <begin position="67"/>
        <end position="155"/>
    </location>
</feature>
<evidence type="ECO:0000313" key="10">
    <source>
        <dbReference type="Proteomes" id="UP000013232"/>
    </source>
</evidence>
<comment type="similarity">
    <text evidence="6">Belongs to the exbB/tolQ family.</text>
</comment>
<feature type="transmembrane region" description="Helical" evidence="7">
    <location>
        <begin position="119"/>
        <end position="140"/>
    </location>
</feature>
<reference evidence="9 10" key="1">
    <citation type="submission" date="2012-09" db="EMBL/GenBank/DDBJ databases">
        <title>Draft Genome Sequences of 6 Strains from Genus Thauera.</title>
        <authorList>
            <person name="Liu B."/>
            <person name="Shapleigh J.P."/>
            <person name="Frostegard A.H."/>
        </authorList>
    </citation>
    <scope>NUCLEOTIDE SEQUENCE [LARGE SCALE GENOMIC DNA]</scope>
    <source>
        <strain evidence="10">47Lol / DSM 12138</strain>
    </source>
</reference>
<dbReference type="eggNOG" id="COG0811">
    <property type="taxonomic scope" value="Bacteria"/>
</dbReference>
<keyword evidence="3 7" id="KW-0812">Transmembrane</keyword>
<accession>N6Y5W8</accession>
<keyword evidence="4 7" id="KW-1133">Transmembrane helix</keyword>
<keyword evidence="6" id="KW-0653">Protein transport</keyword>
<protein>
    <recommendedName>
        <fullName evidence="8">MotA/TolQ/ExbB proton channel domain-containing protein</fullName>
    </recommendedName>
</protein>
<dbReference type="STRING" id="1123367.GCA_000621305_00578"/>
<evidence type="ECO:0000256" key="7">
    <source>
        <dbReference type="SAM" id="Phobius"/>
    </source>
</evidence>
<keyword evidence="5 7" id="KW-0472">Membrane</keyword>
<evidence type="ECO:0000256" key="4">
    <source>
        <dbReference type="ARBA" id="ARBA00022989"/>
    </source>
</evidence>
<evidence type="ECO:0000259" key="8">
    <source>
        <dbReference type="Pfam" id="PF01618"/>
    </source>
</evidence>
<gene>
    <name evidence="9" type="ORF">C666_12075</name>
</gene>
<proteinExistence type="inferred from homology"/>